<gene>
    <name evidence="4" type="ORF">DT23_13935</name>
</gene>
<proteinExistence type="inferred from homology"/>
<dbReference type="PANTHER" id="PTHR21013">
    <property type="entry name" value="ATP SYNTHASE MITOCHONDRIAL F1 COMPLEX ASSEMBLY FACTOR 2/ATP12 PROTEIN, MITOCHONDRIAL PRECURSOR"/>
    <property type="match status" value="1"/>
</dbReference>
<dbReference type="InterPro" id="IPR023335">
    <property type="entry name" value="ATP12_ortho_dom_sf"/>
</dbReference>
<evidence type="ECO:0000256" key="2">
    <source>
        <dbReference type="ARBA" id="ARBA00022946"/>
    </source>
</evidence>
<evidence type="ECO:0008006" key="6">
    <source>
        <dbReference type="Google" id="ProtNLM"/>
    </source>
</evidence>
<dbReference type="eggNOG" id="COG5387">
    <property type="taxonomic scope" value="Bacteria"/>
</dbReference>
<dbReference type="Gene3D" id="3.30.2180.10">
    <property type="entry name" value="ATP12-like"/>
    <property type="match status" value="1"/>
</dbReference>
<dbReference type="EMBL" id="AUNB01000021">
    <property type="protein sequence ID" value="KEO60210.1"/>
    <property type="molecule type" value="Genomic_DNA"/>
</dbReference>
<dbReference type="SUPFAM" id="SSF160909">
    <property type="entry name" value="ATP12-like"/>
    <property type="match status" value="1"/>
</dbReference>
<reference evidence="4 5" key="1">
    <citation type="journal article" date="2015" name="Antonie Van Leeuwenhoek">
        <title>Thioclava indica sp. nov., isolated from surface seawater of the Indian Ocean.</title>
        <authorList>
            <person name="Liu Y."/>
            <person name="Lai Q."/>
            <person name="Du J."/>
            <person name="Xu H."/>
            <person name="Jiang L."/>
            <person name="Shao Z."/>
        </authorList>
    </citation>
    <scope>NUCLEOTIDE SEQUENCE [LARGE SCALE GENOMIC DNA]</scope>
    <source>
        <strain evidence="4 5">DT23-4</strain>
    </source>
</reference>
<sequence>MSEWAAKRFWKEASVDAGAQDFGILLDGRRLRTPAKAELRVPTRAMAQAIVAEWESQDGAIRPETMPVTRSANAAIDKVAVQFDEVVDMLAEYGGTDLLSYRADGPEELVARQAQAWDALLDWADDEFNARLAVTSGVIPVDQDAAAMARLRAELAALSPFALAAMHDLISLTGSLVLGLAVARGRLDAQQAWDLSRIDEDWQREQWGADEDADDLASLKNEALLQAARIWSLAHS</sequence>
<comment type="similarity">
    <text evidence="1">Belongs to the ATP12 family.</text>
</comment>
<evidence type="ECO:0000313" key="4">
    <source>
        <dbReference type="EMBL" id="KEO60210.1"/>
    </source>
</evidence>
<accession>A0A074JWF4</accession>
<dbReference type="InterPro" id="IPR011419">
    <property type="entry name" value="ATP12_ATP_synth-F1-assembly"/>
</dbReference>
<dbReference type="InterPro" id="IPR042272">
    <property type="entry name" value="ATP12_ATP_synth-F1-assembly_N"/>
</dbReference>
<dbReference type="GO" id="GO:0043461">
    <property type="term" value="P:proton-transporting ATP synthase complex assembly"/>
    <property type="evidence" value="ECO:0007669"/>
    <property type="project" value="InterPro"/>
</dbReference>
<comment type="caution">
    <text evidence="4">The sequence shown here is derived from an EMBL/GenBank/DDBJ whole genome shotgun (WGS) entry which is preliminary data.</text>
</comment>
<evidence type="ECO:0000256" key="3">
    <source>
        <dbReference type="ARBA" id="ARBA00023186"/>
    </source>
</evidence>
<dbReference type="STRING" id="1353528.DT23_13935"/>
<dbReference type="AlphaFoldDB" id="A0A074JWF4"/>
<evidence type="ECO:0000313" key="5">
    <source>
        <dbReference type="Proteomes" id="UP000027471"/>
    </source>
</evidence>
<keyword evidence="3" id="KW-0143">Chaperone</keyword>
<dbReference type="Gene3D" id="1.10.3580.10">
    <property type="entry name" value="ATP12 ATPase"/>
    <property type="match status" value="1"/>
</dbReference>
<dbReference type="PANTHER" id="PTHR21013:SF10">
    <property type="entry name" value="ATP SYNTHASE MITOCHONDRIAL F1 COMPLEX ASSEMBLY FACTOR 2"/>
    <property type="match status" value="1"/>
</dbReference>
<evidence type="ECO:0000256" key="1">
    <source>
        <dbReference type="ARBA" id="ARBA00008231"/>
    </source>
</evidence>
<dbReference type="Pfam" id="PF07542">
    <property type="entry name" value="ATP12"/>
    <property type="match status" value="1"/>
</dbReference>
<dbReference type="OrthoDB" id="9797825at2"/>
<dbReference type="RefSeq" id="WP_038130316.1">
    <property type="nucleotide sequence ID" value="NZ_AUNB01000021.1"/>
</dbReference>
<dbReference type="Proteomes" id="UP000027471">
    <property type="component" value="Unassembled WGS sequence"/>
</dbReference>
<name>A0A074JWF4_9RHOB</name>
<organism evidence="4 5">
    <name type="scientific">Thioclava indica</name>
    <dbReference type="NCBI Taxonomy" id="1353528"/>
    <lineage>
        <taxon>Bacteria</taxon>
        <taxon>Pseudomonadati</taxon>
        <taxon>Pseudomonadota</taxon>
        <taxon>Alphaproteobacteria</taxon>
        <taxon>Rhodobacterales</taxon>
        <taxon>Paracoccaceae</taxon>
        <taxon>Thioclava</taxon>
    </lineage>
</organism>
<keyword evidence="5" id="KW-1185">Reference proteome</keyword>
<protein>
    <recommendedName>
        <fullName evidence="6">ATPase</fullName>
    </recommendedName>
</protein>
<keyword evidence="2" id="KW-0809">Transit peptide</keyword>